<feature type="active site" description="For OMPdecase activity" evidence="13">
    <location>
        <position position="100"/>
    </location>
</feature>
<dbReference type="FunFam" id="3.20.20.70:FF:000114">
    <property type="entry name" value="Decarboxylase,orotidine phosphate"/>
    <property type="match status" value="1"/>
</dbReference>
<dbReference type="GO" id="GO:0003677">
    <property type="term" value="F:DNA binding"/>
    <property type="evidence" value="ECO:0007669"/>
    <property type="project" value="UniProtKB-UniRule"/>
</dbReference>
<dbReference type="CDD" id="cd00056">
    <property type="entry name" value="ENDO3c"/>
    <property type="match status" value="1"/>
</dbReference>
<dbReference type="NCBIfam" id="TIGR01740">
    <property type="entry name" value="pyrF"/>
    <property type="match status" value="1"/>
</dbReference>
<evidence type="ECO:0000256" key="12">
    <source>
        <dbReference type="HAMAP-Rule" id="MF_03183"/>
    </source>
</evidence>
<comment type="function">
    <text evidence="12">Bifunctional DNA N-glycosylase with associated apurinic/apyrimidinic (AP) lyase function that catalyzes the first step in base excision repair (BER), the primary repair pathway for the repair of oxidative DNA damage. The DNA N-glycosylase activity releases the damaged DNA base from DNA by cleaving the N-glycosidic bond, leaving an AP site. The AP lyase activity cleaves the phosphodiester bond 3' to the AP site by a beta-elimination. Primarily recognizes and repairs oxidative base damage of pyrimidines.</text>
</comment>
<dbReference type="PANTHER" id="PTHR19278:SF9">
    <property type="entry name" value="URIDINE 5'-MONOPHOSPHATE SYNTHASE"/>
    <property type="match status" value="1"/>
</dbReference>
<feature type="active site" description="For OMPdecase activity" evidence="13">
    <location>
        <position position="97"/>
    </location>
</feature>
<evidence type="ECO:0000256" key="15">
    <source>
        <dbReference type="RuleBase" id="RU000512"/>
    </source>
</evidence>
<dbReference type="Gene3D" id="1.10.340.30">
    <property type="entry name" value="Hypothetical protein, domain 2"/>
    <property type="match status" value="1"/>
</dbReference>
<dbReference type="GO" id="GO:0006207">
    <property type="term" value="P:'de novo' pyrimidine nucleobase biosynthetic process"/>
    <property type="evidence" value="ECO:0007669"/>
    <property type="project" value="InterPro"/>
</dbReference>
<proteinExistence type="inferred from homology"/>
<evidence type="ECO:0000256" key="7">
    <source>
        <dbReference type="ARBA" id="ARBA00022975"/>
    </source>
</evidence>
<evidence type="ECO:0000256" key="4">
    <source>
        <dbReference type="ARBA" id="ARBA00022763"/>
    </source>
</evidence>
<dbReference type="Pfam" id="PF00215">
    <property type="entry name" value="OMPdecase"/>
    <property type="match status" value="1"/>
</dbReference>
<keyword evidence="7 15" id="KW-0665">Pyrimidine biosynthesis</keyword>
<dbReference type="PROSITE" id="PS01155">
    <property type="entry name" value="ENDONUCLEASE_III_2"/>
    <property type="match status" value="1"/>
</dbReference>
<dbReference type="GO" id="GO:0006285">
    <property type="term" value="P:base-excision repair, AP site formation"/>
    <property type="evidence" value="ECO:0007669"/>
    <property type="project" value="UniProtKB-UniRule"/>
</dbReference>
<keyword evidence="8 12" id="KW-0234">DNA repair</keyword>
<dbReference type="InterPro" id="IPR011257">
    <property type="entry name" value="DNA_glycosylase"/>
</dbReference>
<evidence type="ECO:0000256" key="10">
    <source>
        <dbReference type="ARBA" id="ARBA00023295"/>
    </source>
</evidence>
<keyword evidence="12" id="KW-0539">Nucleus</keyword>
<dbReference type="GO" id="GO:0004590">
    <property type="term" value="F:orotidine-5'-phosphate decarboxylase activity"/>
    <property type="evidence" value="ECO:0007669"/>
    <property type="project" value="UniProtKB-EC"/>
</dbReference>
<feature type="compositionally biased region" description="Acidic residues" evidence="16">
    <location>
        <begin position="358"/>
        <end position="368"/>
    </location>
</feature>
<evidence type="ECO:0000313" key="20">
    <source>
        <dbReference type="Proteomes" id="UP000245942"/>
    </source>
</evidence>
<keyword evidence="20" id="KW-1185">Reference proteome</keyword>
<keyword evidence="10 12" id="KW-0326">Glycosidase</keyword>
<feature type="binding site" evidence="14">
    <location>
        <position position="64"/>
    </location>
    <ligand>
        <name>substrate</name>
    </ligand>
</feature>
<comment type="subcellular location">
    <subcellularLocation>
        <location evidence="12">Nucleus</location>
    </subcellularLocation>
    <subcellularLocation>
        <location evidence="12">Mitochondrion</location>
    </subcellularLocation>
</comment>
<dbReference type="InterPro" id="IPR011060">
    <property type="entry name" value="RibuloseP-bd_barrel"/>
</dbReference>
<evidence type="ECO:0000313" key="19">
    <source>
        <dbReference type="EMBL" id="PWN18967.1"/>
    </source>
</evidence>
<dbReference type="EMBL" id="KZ819333">
    <property type="protein sequence ID" value="PWN18967.1"/>
    <property type="molecule type" value="Genomic_DNA"/>
</dbReference>
<dbReference type="InterPro" id="IPR004036">
    <property type="entry name" value="Endonuclease-III-like_CS2"/>
</dbReference>
<dbReference type="InterPro" id="IPR003265">
    <property type="entry name" value="HhH-GPD_domain"/>
</dbReference>
<dbReference type="PROSITE" id="PS00156">
    <property type="entry name" value="OMPDECASE"/>
    <property type="match status" value="1"/>
</dbReference>
<dbReference type="SUPFAM" id="SSF51366">
    <property type="entry name" value="Ribulose-phoshate binding barrel"/>
    <property type="match status" value="1"/>
</dbReference>
<feature type="compositionally biased region" description="Low complexity" evidence="16">
    <location>
        <begin position="369"/>
        <end position="383"/>
    </location>
</feature>
<keyword evidence="12" id="KW-0496">Mitochondrion</keyword>
<dbReference type="Gene3D" id="1.10.1670.10">
    <property type="entry name" value="Helix-hairpin-Helix base-excision DNA repair enzymes (C-terminal)"/>
    <property type="match status" value="1"/>
</dbReference>
<evidence type="ECO:0000256" key="1">
    <source>
        <dbReference type="ARBA" id="ARBA00004861"/>
    </source>
</evidence>
<feature type="binding site" evidence="14">
    <location>
        <position position="244"/>
    </location>
    <ligand>
        <name>substrate</name>
    </ligand>
</feature>
<organism evidence="19 20">
    <name type="scientific">Pseudomicrostroma glucosiphilum</name>
    <dbReference type="NCBI Taxonomy" id="1684307"/>
    <lineage>
        <taxon>Eukaryota</taxon>
        <taxon>Fungi</taxon>
        <taxon>Dikarya</taxon>
        <taxon>Basidiomycota</taxon>
        <taxon>Ustilaginomycotina</taxon>
        <taxon>Exobasidiomycetes</taxon>
        <taxon>Microstromatales</taxon>
        <taxon>Microstromatales incertae sedis</taxon>
        <taxon>Pseudomicrostroma</taxon>
    </lineage>
</organism>
<evidence type="ECO:0000256" key="5">
    <source>
        <dbReference type="ARBA" id="ARBA00022793"/>
    </source>
</evidence>
<comment type="pathway">
    <text evidence="1 15">Pyrimidine metabolism; UMP biosynthesis via de novo pathway; UMP from orotate: step 2/2.</text>
</comment>
<feature type="binding site" evidence="14">
    <location>
        <position position="243"/>
    </location>
    <ligand>
        <name>substrate</name>
    </ligand>
</feature>
<dbReference type="InterPro" id="IPR018089">
    <property type="entry name" value="OMPdecase_AS"/>
</dbReference>
<feature type="region of interest" description="Disordered" evidence="16">
    <location>
        <begin position="345"/>
        <end position="430"/>
    </location>
</feature>
<comment type="similarity">
    <text evidence="2 12">Belongs to the Nth/MutY family.</text>
</comment>
<dbReference type="OrthoDB" id="10263753at2759"/>
<dbReference type="SMART" id="SM00478">
    <property type="entry name" value="ENDO3c"/>
    <property type="match status" value="1"/>
</dbReference>
<comment type="catalytic activity">
    <reaction evidence="15">
        <text>orotidine 5'-phosphate + H(+) = UMP + CO2</text>
        <dbReference type="Rhea" id="RHEA:11596"/>
        <dbReference type="ChEBI" id="CHEBI:15378"/>
        <dbReference type="ChEBI" id="CHEBI:16526"/>
        <dbReference type="ChEBI" id="CHEBI:57538"/>
        <dbReference type="ChEBI" id="CHEBI:57865"/>
        <dbReference type="EC" id="4.1.1.23"/>
    </reaction>
</comment>
<evidence type="ECO:0000256" key="2">
    <source>
        <dbReference type="ARBA" id="ARBA00008343"/>
    </source>
</evidence>
<name>A0A316U0Z6_9BASI</name>
<comment type="caution">
    <text evidence="12">Lacks conserved residue(s) required for the propagation of feature annotation.</text>
</comment>
<dbReference type="InterPro" id="IPR030841">
    <property type="entry name" value="NTH1"/>
</dbReference>
<dbReference type="InterPro" id="IPR000445">
    <property type="entry name" value="HhH_motif"/>
</dbReference>
<evidence type="ECO:0000256" key="16">
    <source>
        <dbReference type="SAM" id="MobiDB-lite"/>
    </source>
</evidence>
<feature type="active site" description="For OMPdecase activity" evidence="13">
    <location>
        <position position="95"/>
    </location>
</feature>
<reference evidence="19 20" key="1">
    <citation type="journal article" date="2018" name="Mol. Biol. Evol.">
        <title>Broad Genomic Sampling Reveals a Smut Pathogenic Ancestry of the Fungal Clade Ustilaginomycotina.</title>
        <authorList>
            <person name="Kijpornyongpan T."/>
            <person name="Mondo S.J."/>
            <person name="Barry K."/>
            <person name="Sandor L."/>
            <person name="Lee J."/>
            <person name="Lipzen A."/>
            <person name="Pangilinan J."/>
            <person name="LaButti K."/>
            <person name="Hainaut M."/>
            <person name="Henrissat B."/>
            <person name="Grigoriev I.V."/>
            <person name="Spatafora J.W."/>
            <person name="Aime M.C."/>
        </authorList>
    </citation>
    <scope>NUCLEOTIDE SEQUENCE [LARGE SCALE GENOMIC DNA]</scope>
    <source>
        <strain evidence="19 20">MCA 4718</strain>
    </source>
</reference>
<dbReference type="InterPro" id="IPR013785">
    <property type="entry name" value="Aldolase_TIM"/>
</dbReference>
<gene>
    <name evidence="12" type="primary">NTH1</name>
    <name evidence="19" type="ORF">BCV69DRAFT_300754</name>
</gene>
<dbReference type="GO" id="GO:0140078">
    <property type="term" value="F:class I DNA-(apurinic or apyrimidinic site) endonuclease activity"/>
    <property type="evidence" value="ECO:0007669"/>
    <property type="project" value="UniProtKB-EC"/>
</dbReference>
<dbReference type="AlphaFoldDB" id="A0A316U0Z6"/>
<dbReference type="Proteomes" id="UP000245942">
    <property type="component" value="Unassembled WGS sequence"/>
</dbReference>
<dbReference type="GO" id="GO:0005634">
    <property type="term" value="C:nucleus"/>
    <property type="evidence" value="ECO:0007669"/>
    <property type="project" value="UniProtKB-SubCell"/>
</dbReference>
<dbReference type="UniPathway" id="UPA00070">
    <property type="reaction ID" value="UER00120"/>
</dbReference>
<dbReference type="GO" id="GO:0044205">
    <property type="term" value="P:'de novo' UMP biosynthetic process"/>
    <property type="evidence" value="ECO:0007669"/>
    <property type="project" value="UniProtKB-UniPathway"/>
</dbReference>
<dbReference type="EC" id="3.2.2.-" evidence="12"/>
<feature type="compositionally biased region" description="Basic and acidic residues" evidence="16">
    <location>
        <begin position="400"/>
        <end position="411"/>
    </location>
</feature>
<dbReference type="FunFam" id="1.10.340.30:FF:000001">
    <property type="entry name" value="Endonuclease III"/>
    <property type="match status" value="1"/>
</dbReference>
<dbReference type="STRING" id="1684307.A0A316U0Z6"/>
<protein>
    <recommendedName>
        <fullName evidence="12">Endonuclease III homolog</fullName>
        <ecNumber evidence="12">3.2.2.-</ecNumber>
        <ecNumber evidence="12">4.2.99.18</ecNumber>
    </recommendedName>
    <alternativeName>
        <fullName evidence="12">Bifunctional DNA N-glycosylase/DNA-(apurinic or apyrimidinic site) lyase</fullName>
        <shortName evidence="12">DNA glycosylase/AP lyase</shortName>
    </alternativeName>
</protein>
<evidence type="ECO:0000256" key="8">
    <source>
        <dbReference type="ARBA" id="ARBA00023204"/>
    </source>
</evidence>
<feature type="region of interest" description="Disordered" evidence="16">
    <location>
        <begin position="691"/>
        <end position="713"/>
    </location>
</feature>
<dbReference type="SUPFAM" id="SSF48150">
    <property type="entry name" value="DNA-glycosylase"/>
    <property type="match status" value="1"/>
</dbReference>
<dbReference type="GO" id="GO:0000703">
    <property type="term" value="F:oxidized pyrimidine nucleobase lesion DNA N-glycosylase activity"/>
    <property type="evidence" value="ECO:0007669"/>
    <property type="project" value="UniProtKB-UniRule"/>
</dbReference>
<dbReference type="Pfam" id="PF00633">
    <property type="entry name" value="HHH"/>
    <property type="match status" value="1"/>
</dbReference>
<evidence type="ECO:0000256" key="14">
    <source>
        <dbReference type="PIRSR" id="PIRSR614732-2"/>
    </source>
</evidence>
<dbReference type="SMART" id="SM00934">
    <property type="entry name" value="OMPdecase"/>
    <property type="match status" value="1"/>
</dbReference>
<feature type="binding site" evidence="14">
    <location>
        <position position="223"/>
    </location>
    <ligand>
        <name>substrate</name>
    </ligand>
</feature>
<dbReference type="PANTHER" id="PTHR19278">
    <property type="entry name" value="OROTATE PHOSPHORIBOSYLTRANSFERASE"/>
    <property type="match status" value="1"/>
</dbReference>
<dbReference type="GO" id="GO:0004588">
    <property type="term" value="F:orotate phosphoribosyltransferase activity"/>
    <property type="evidence" value="ECO:0007669"/>
    <property type="project" value="TreeGrafter"/>
</dbReference>
<dbReference type="Pfam" id="PF00730">
    <property type="entry name" value="HhH-GPD"/>
    <property type="match status" value="1"/>
</dbReference>
<evidence type="ECO:0000256" key="6">
    <source>
        <dbReference type="ARBA" id="ARBA00022801"/>
    </source>
</evidence>
<keyword evidence="9 12" id="KW-0456">Lyase</keyword>
<comment type="catalytic activity">
    <reaction evidence="11 12">
        <text>2'-deoxyribonucleotide-(2'-deoxyribose 5'-phosphate)-2'-deoxyribonucleotide-DNA = a 3'-end 2'-deoxyribonucleotide-(2,3-dehydro-2,3-deoxyribose 5'-phosphate)-DNA + a 5'-end 5'-phospho-2'-deoxyribonucleoside-DNA + H(+)</text>
        <dbReference type="Rhea" id="RHEA:66592"/>
        <dbReference type="Rhea" id="RHEA-COMP:13180"/>
        <dbReference type="Rhea" id="RHEA-COMP:16897"/>
        <dbReference type="Rhea" id="RHEA-COMP:17067"/>
        <dbReference type="ChEBI" id="CHEBI:15378"/>
        <dbReference type="ChEBI" id="CHEBI:136412"/>
        <dbReference type="ChEBI" id="CHEBI:157695"/>
        <dbReference type="ChEBI" id="CHEBI:167181"/>
        <dbReference type="EC" id="4.2.99.18"/>
    </reaction>
</comment>
<dbReference type="InterPro" id="IPR014732">
    <property type="entry name" value="OMPdecase"/>
</dbReference>
<evidence type="ECO:0000256" key="13">
    <source>
        <dbReference type="PIRSR" id="PIRSR614732-1"/>
    </source>
</evidence>
<feature type="domain" description="Orotidine 5'-phosphate decarboxylase" evidence="18">
    <location>
        <begin position="36"/>
        <end position="263"/>
    </location>
</feature>
<evidence type="ECO:0000259" key="18">
    <source>
        <dbReference type="SMART" id="SM00934"/>
    </source>
</evidence>
<dbReference type="InterPro" id="IPR023170">
    <property type="entry name" value="HhH_base_excis_C"/>
</dbReference>
<dbReference type="InterPro" id="IPR001754">
    <property type="entry name" value="OMPdeCOase_dom"/>
</dbReference>
<dbReference type="CDD" id="cd04725">
    <property type="entry name" value="OMP_decarboxylase_like"/>
    <property type="match status" value="1"/>
</dbReference>
<feature type="binding site" evidence="14">
    <location>
        <position position="42"/>
    </location>
    <ligand>
        <name>substrate</name>
    </ligand>
</feature>
<dbReference type="EC" id="4.2.99.18" evidence="12"/>
<dbReference type="Gene3D" id="3.20.20.70">
    <property type="entry name" value="Aldolase class I"/>
    <property type="match status" value="1"/>
</dbReference>
<comment type="similarity">
    <text evidence="3 15">Belongs to the OMP decarboxylase family.</text>
</comment>
<feature type="domain" description="HhH-GPD" evidence="17">
    <location>
        <begin position="501"/>
        <end position="652"/>
    </location>
</feature>
<accession>A0A316U0Z6</accession>
<sequence length="734" mass="79692">MAQSSVASKTYASRVASFANPAAKLLLETMERKKTNLCVSVDVTKKADLLQVVESVGADVCMVKTHIDIVEDFDLDLTEKLSALSTQHDFMIFEDRKFADIGNTVSLQYSSGVHKIASWSHITNAHLVPGPGIITGLAEVGQPLGRGLLLLAEMSSKGNLAGGEYGQKCVQAARNDTTGFTCGFIAMDRIDEKVALQPGQEHKDFLVLTPGVGLDAKGDGKGQQYRTPDEVIRQSGCDVIIVGRGIYGALLKDGDKSEAFRNVQEQAARYRKAGWEAYLQRTQQNLGEGSSKRGASPLMTPPRKRRLFAPKPAVTDGDAALALQLSQEQASNANGVGATRSYSLRRRTQDAVQVKSEESEDAVAEEVEALTASTSGTRSTATSRKSRSSGVPKQEDEDDEKKPAIKKEKPSPFDVSPQKKTAKPIKLELDPSEVKPAPKRWRAQLDVLQKQRKRIVAPVDEMGCEENGREDRRADAWRVTAEDEEDRAKRDRLTVLISLMLSSQTKDEVTAQAVKNLQTNLVDGISLASILASTDEQISSCIAKVGFWRRKTGYIKSAASILQSTFGGDVPKDIDELCSLPGVGPKMAFLTLQSAWKLNLGIGVDVHVHRLANRLGWCKTNDPEGTRLVLQSFLPKDLHHSINKTLVGFGQVVCVPVGPRCDLCDLGKARLCPSYRKVDPKSAATRKQVILLPESDEEGEEGKTEKGAEGVAPAIEVAIEGPDGVGKIEVKVED</sequence>
<evidence type="ECO:0000256" key="3">
    <source>
        <dbReference type="ARBA" id="ARBA00011018"/>
    </source>
</evidence>
<keyword evidence="5 15" id="KW-0210">Decarboxylase</keyword>
<evidence type="ECO:0000259" key="17">
    <source>
        <dbReference type="SMART" id="SM00478"/>
    </source>
</evidence>
<feature type="binding site" evidence="14">
    <location>
        <position position="155"/>
    </location>
    <ligand>
        <name>substrate</name>
    </ligand>
</feature>
<feature type="region of interest" description="Disordered" evidence="16">
    <location>
        <begin position="284"/>
        <end position="305"/>
    </location>
</feature>
<keyword evidence="4 12" id="KW-0227">DNA damage</keyword>
<dbReference type="GO" id="GO:0005739">
    <property type="term" value="C:mitochondrion"/>
    <property type="evidence" value="ECO:0007669"/>
    <property type="project" value="UniProtKB-SubCell"/>
</dbReference>
<dbReference type="HAMAP" id="MF_03183">
    <property type="entry name" value="Endonuclease_III_Nth"/>
    <property type="match status" value="1"/>
</dbReference>
<evidence type="ECO:0000256" key="11">
    <source>
        <dbReference type="ARBA" id="ARBA00044632"/>
    </source>
</evidence>
<evidence type="ECO:0000256" key="9">
    <source>
        <dbReference type="ARBA" id="ARBA00023239"/>
    </source>
</evidence>
<keyword evidence="6 12" id="KW-0378">Hydrolase</keyword>